<sequence length="132" mass="14172">MQEQLSIPVSDLYRSQRFYQQALKPLGYEQIKDMKFAVSFSVLGGYGLVADSGVEFWLFQGEVSTRPAAQVVFGVSSKAVVDAFFSAALAAGGQDKGKPGVQTSRHPDEYAAFVCDPDGYTVAVVCCQAAMA</sequence>
<dbReference type="AlphaFoldDB" id="A0A375A7Z5"/>
<dbReference type="SUPFAM" id="SSF54593">
    <property type="entry name" value="Glyoxalase/Bleomycin resistance protein/Dihydroxybiphenyl dioxygenase"/>
    <property type="match status" value="1"/>
</dbReference>
<gene>
    <name evidence="2" type="ORF">DAQ1742_01122</name>
</gene>
<reference evidence="2 3" key="1">
    <citation type="submission" date="2016-09" db="EMBL/GenBank/DDBJ databases">
        <authorList>
            <person name="Reverchon S."/>
            <person name="Nasser W."/>
            <person name="Leonard S."/>
            <person name="Brochier C."/>
            <person name="Duprey A."/>
        </authorList>
    </citation>
    <scope>NUCLEOTIDE SEQUENCE [LARGE SCALE GENOMIC DNA]</scope>
    <source>
        <strain evidence="2 3">174/2</strain>
    </source>
</reference>
<feature type="domain" description="VOC" evidence="1">
    <location>
        <begin position="1"/>
        <end position="127"/>
    </location>
</feature>
<dbReference type="EMBL" id="LT615367">
    <property type="protein sequence ID" value="SLM62140.1"/>
    <property type="molecule type" value="Genomic_DNA"/>
</dbReference>
<proteinExistence type="predicted"/>
<keyword evidence="3" id="KW-1185">Reference proteome</keyword>
<dbReference type="PANTHER" id="PTHR35006:SF2">
    <property type="entry name" value="GLYOXALASE FAMILY PROTEIN (AFU_ORTHOLOGUE AFUA_5G14830)"/>
    <property type="match status" value="1"/>
</dbReference>
<protein>
    <submittedName>
        <fullName evidence="2">Lactoylglutathione lyase and related lyases</fullName>
    </submittedName>
</protein>
<dbReference type="PROSITE" id="PS51819">
    <property type="entry name" value="VOC"/>
    <property type="match status" value="1"/>
</dbReference>
<name>A0A375A7Z5_9GAMM</name>
<dbReference type="Proteomes" id="UP000294820">
    <property type="component" value="Chromosome 1"/>
</dbReference>
<organism evidence="2 3">
    <name type="scientific">Dickeya aquatica</name>
    <dbReference type="NCBI Taxonomy" id="1401087"/>
    <lineage>
        <taxon>Bacteria</taxon>
        <taxon>Pseudomonadati</taxon>
        <taxon>Pseudomonadota</taxon>
        <taxon>Gammaproteobacteria</taxon>
        <taxon>Enterobacterales</taxon>
        <taxon>Pectobacteriaceae</taxon>
        <taxon>Dickeya</taxon>
    </lineage>
</organism>
<dbReference type="InterPro" id="IPR029068">
    <property type="entry name" value="Glyas_Bleomycin-R_OHBP_Dase"/>
</dbReference>
<evidence type="ECO:0000313" key="3">
    <source>
        <dbReference type="Proteomes" id="UP000294820"/>
    </source>
</evidence>
<dbReference type="InterPro" id="IPR037523">
    <property type="entry name" value="VOC_core"/>
</dbReference>
<keyword evidence="2" id="KW-0456">Lyase</keyword>
<dbReference type="KEGG" id="daq:DAQ1742_01122"/>
<dbReference type="GO" id="GO:0016829">
    <property type="term" value="F:lyase activity"/>
    <property type="evidence" value="ECO:0007669"/>
    <property type="project" value="UniProtKB-KW"/>
</dbReference>
<dbReference type="PANTHER" id="PTHR35006">
    <property type="entry name" value="GLYOXALASE FAMILY PROTEIN (AFU_ORTHOLOGUE AFUA_5G14830)"/>
    <property type="match status" value="1"/>
</dbReference>
<evidence type="ECO:0000259" key="1">
    <source>
        <dbReference type="PROSITE" id="PS51819"/>
    </source>
</evidence>
<accession>A0A375A7Z5</accession>
<evidence type="ECO:0000313" key="2">
    <source>
        <dbReference type="EMBL" id="SLM62140.1"/>
    </source>
</evidence>
<dbReference type="Gene3D" id="3.10.180.10">
    <property type="entry name" value="2,3-Dihydroxybiphenyl 1,2-Dioxygenase, domain 1"/>
    <property type="match status" value="1"/>
</dbReference>
<dbReference type="RefSeq" id="WP_035343513.1">
    <property type="nucleotide sequence ID" value="NZ_LT615367.1"/>
</dbReference>